<comment type="caution">
    <text evidence="11">The sequence shown here is derived from an EMBL/GenBank/DDBJ whole genome shotgun (WGS) entry which is preliminary data.</text>
</comment>
<evidence type="ECO:0000256" key="9">
    <source>
        <dbReference type="ARBA" id="ARBA00022842"/>
    </source>
</evidence>
<dbReference type="PANTHER" id="PTHR33540:SF2">
    <property type="entry name" value="TRNA THREONYLCARBAMOYLADENOSINE BIOSYNTHESIS PROTEIN TSAE"/>
    <property type="match status" value="1"/>
</dbReference>
<keyword evidence="4" id="KW-0963">Cytoplasm</keyword>
<dbReference type="PANTHER" id="PTHR33540">
    <property type="entry name" value="TRNA THREONYLCARBAMOYLADENOSINE BIOSYNTHESIS PROTEIN TSAE"/>
    <property type="match status" value="1"/>
</dbReference>
<dbReference type="AlphaFoldDB" id="A0A2H9N4Y5"/>
<keyword evidence="6" id="KW-0479">Metal-binding</keyword>
<dbReference type="Pfam" id="PF02367">
    <property type="entry name" value="TsaE"/>
    <property type="match status" value="1"/>
</dbReference>
<dbReference type="GO" id="GO:0046872">
    <property type="term" value="F:metal ion binding"/>
    <property type="evidence" value="ECO:0007669"/>
    <property type="project" value="UniProtKB-KW"/>
</dbReference>
<keyword evidence="9" id="KW-0460">Magnesium</keyword>
<evidence type="ECO:0000256" key="6">
    <source>
        <dbReference type="ARBA" id="ARBA00022723"/>
    </source>
</evidence>
<evidence type="ECO:0000256" key="2">
    <source>
        <dbReference type="ARBA" id="ARBA00007599"/>
    </source>
</evidence>
<evidence type="ECO:0000313" key="11">
    <source>
        <dbReference type="EMBL" id="PIX28966.1"/>
    </source>
</evidence>
<proteinExistence type="inferred from homology"/>
<evidence type="ECO:0000256" key="7">
    <source>
        <dbReference type="ARBA" id="ARBA00022741"/>
    </source>
</evidence>
<dbReference type="GO" id="GO:0005524">
    <property type="term" value="F:ATP binding"/>
    <property type="evidence" value="ECO:0007669"/>
    <property type="project" value="UniProtKB-KW"/>
</dbReference>
<comment type="subcellular location">
    <subcellularLocation>
        <location evidence="1">Cytoplasm</location>
    </subcellularLocation>
</comment>
<dbReference type="GO" id="GO:0002949">
    <property type="term" value="P:tRNA threonylcarbamoyladenosine modification"/>
    <property type="evidence" value="ECO:0007669"/>
    <property type="project" value="InterPro"/>
</dbReference>
<evidence type="ECO:0000256" key="8">
    <source>
        <dbReference type="ARBA" id="ARBA00022840"/>
    </source>
</evidence>
<gene>
    <name evidence="11" type="ORF">COZ64_01460</name>
</gene>
<reference evidence="12" key="1">
    <citation type="submission" date="2017-09" db="EMBL/GenBank/DDBJ databases">
        <title>Depth-based differentiation of microbial function through sediment-hosted aquifers and enrichment of novel symbionts in the deep terrestrial subsurface.</title>
        <authorList>
            <person name="Probst A.J."/>
            <person name="Ladd B."/>
            <person name="Jarett J.K."/>
            <person name="Geller-Mcgrath D.E."/>
            <person name="Sieber C.M.K."/>
            <person name="Emerson J.B."/>
            <person name="Anantharaman K."/>
            <person name="Thomas B.C."/>
            <person name="Malmstrom R."/>
            <person name="Stieglmeier M."/>
            <person name="Klingl A."/>
            <person name="Woyke T."/>
            <person name="Ryan C.M."/>
            <person name="Banfield J.F."/>
        </authorList>
    </citation>
    <scope>NUCLEOTIDE SEQUENCE [LARGE SCALE GENOMIC DNA]</scope>
</reference>
<evidence type="ECO:0000256" key="10">
    <source>
        <dbReference type="ARBA" id="ARBA00032441"/>
    </source>
</evidence>
<dbReference type="GO" id="GO:0005737">
    <property type="term" value="C:cytoplasm"/>
    <property type="evidence" value="ECO:0007669"/>
    <property type="project" value="UniProtKB-SubCell"/>
</dbReference>
<dbReference type="Gene3D" id="3.40.50.300">
    <property type="entry name" value="P-loop containing nucleotide triphosphate hydrolases"/>
    <property type="match status" value="1"/>
</dbReference>
<dbReference type="Proteomes" id="UP000236842">
    <property type="component" value="Unassembled WGS sequence"/>
</dbReference>
<organism evidence="11 12">
    <name type="scientific">Candidatus Brennerbacteria bacterium CG_4_8_14_3_um_filter_43_14</name>
    <dbReference type="NCBI Taxonomy" id="1974521"/>
    <lineage>
        <taxon>Bacteria</taxon>
        <taxon>Candidatus Brenneribacteriota</taxon>
    </lineage>
</organism>
<evidence type="ECO:0000313" key="12">
    <source>
        <dbReference type="Proteomes" id="UP000236842"/>
    </source>
</evidence>
<keyword evidence="11" id="KW-0808">Transferase</keyword>
<dbReference type="SUPFAM" id="SSF52540">
    <property type="entry name" value="P-loop containing nucleoside triphosphate hydrolases"/>
    <property type="match status" value="1"/>
</dbReference>
<name>A0A2H9N4Y5_9BACT</name>
<accession>A0A2H9N4Y5</accession>
<keyword evidence="8" id="KW-0067">ATP-binding</keyword>
<dbReference type="EMBL" id="PFIJ01000026">
    <property type="protein sequence ID" value="PIX28966.1"/>
    <property type="molecule type" value="Genomic_DNA"/>
</dbReference>
<dbReference type="InterPro" id="IPR003442">
    <property type="entry name" value="T6A_TsaE"/>
</dbReference>
<evidence type="ECO:0000256" key="5">
    <source>
        <dbReference type="ARBA" id="ARBA00022694"/>
    </source>
</evidence>
<evidence type="ECO:0000256" key="4">
    <source>
        <dbReference type="ARBA" id="ARBA00022490"/>
    </source>
</evidence>
<dbReference type="InterPro" id="IPR027417">
    <property type="entry name" value="P-loop_NTPase"/>
</dbReference>
<evidence type="ECO:0000256" key="1">
    <source>
        <dbReference type="ARBA" id="ARBA00004496"/>
    </source>
</evidence>
<dbReference type="GO" id="GO:0016740">
    <property type="term" value="F:transferase activity"/>
    <property type="evidence" value="ECO:0007669"/>
    <property type="project" value="UniProtKB-KW"/>
</dbReference>
<dbReference type="NCBIfam" id="TIGR00150">
    <property type="entry name" value="T6A_YjeE"/>
    <property type="match status" value="1"/>
</dbReference>
<keyword evidence="7" id="KW-0547">Nucleotide-binding</keyword>
<protein>
    <recommendedName>
        <fullName evidence="3">tRNA threonylcarbamoyladenosine biosynthesis protein TsaE</fullName>
    </recommendedName>
    <alternativeName>
        <fullName evidence="10">t(6)A37 threonylcarbamoyladenosine biosynthesis protein TsaE</fullName>
    </alternativeName>
</protein>
<comment type="similarity">
    <text evidence="2">Belongs to the TsaE family.</text>
</comment>
<sequence>MQSVFFITSSASATRRIGALFARALVSRMPFPRACVCGLEGNLGAGKTTFMQGVAQGLHINRRIISPTFMLIRTFPFYFKGHAGKLTHIDCWRIGSRDLLDLGFSDLKKDSNHIICLEWADRVKAIMPIASIRITFSHISKNKRKITFLFP</sequence>
<evidence type="ECO:0000256" key="3">
    <source>
        <dbReference type="ARBA" id="ARBA00019010"/>
    </source>
</evidence>
<keyword evidence="5" id="KW-0819">tRNA processing</keyword>